<keyword evidence="2" id="KW-1185">Reference proteome</keyword>
<dbReference type="STRING" id="543379.A0A232FLV6"/>
<dbReference type="AlphaFoldDB" id="A0A232FLV6"/>
<dbReference type="OrthoDB" id="8195427at2759"/>
<dbReference type="Gene3D" id="1.20.920.60">
    <property type="match status" value="1"/>
</dbReference>
<gene>
    <name evidence="1" type="ORF">TSAR_007913</name>
</gene>
<accession>A0A232FLV6</accession>
<evidence type="ECO:0000313" key="2">
    <source>
        <dbReference type="Proteomes" id="UP000215335"/>
    </source>
</evidence>
<dbReference type="Proteomes" id="UP000215335">
    <property type="component" value="Unassembled WGS sequence"/>
</dbReference>
<proteinExistence type="predicted"/>
<organism evidence="1 2">
    <name type="scientific">Trichomalopsis sarcophagae</name>
    <dbReference type="NCBI Taxonomy" id="543379"/>
    <lineage>
        <taxon>Eukaryota</taxon>
        <taxon>Metazoa</taxon>
        <taxon>Ecdysozoa</taxon>
        <taxon>Arthropoda</taxon>
        <taxon>Hexapoda</taxon>
        <taxon>Insecta</taxon>
        <taxon>Pterygota</taxon>
        <taxon>Neoptera</taxon>
        <taxon>Endopterygota</taxon>
        <taxon>Hymenoptera</taxon>
        <taxon>Apocrita</taxon>
        <taxon>Proctotrupomorpha</taxon>
        <taxon>Chalcidoidea</taxon>
        <taxon>Pteromalidae</taxon>
        <taxon>Pteromalinae</taxon>
        <taxon>Trichomalopsis</taxon>
    </lineage>
</organism>
<comment type="caution">
    <text evidence="1">The sequence shown here is derived from an EMBL/GenBank/DDBJ whole genome shotgun (WGS) entry which is preliminary data.</text>
</comment>
<dbReference type="EMBL" id="NNAY01000035">
    <property type="protein sequence ID" value="OXU31736.1"/>
    <property type="molecule type" value="Genomic_DNA"/>
</dbReference>
<reference evidence="1 2" key="1">
    <citation type="journal article" date="2017" name="Curr. Biol.">
        <title>The Evolution of Venom by Co-option of Single-Copy Genes.</title>
        <authorList>
            <person name="Martinson E.O."/>
            <person name="Mrinalini"/>
            <person name="Kelkar Y.D."/>
            <person name="Chang C.H."/>
            <person name="Werren J.H."/>
        </authorList>
    </citation>
    <scope>NUCLEOTIDE SEQUENCE [LARGE SCALE GENOMIC DNA]</scope>
    <source>
        <strain evidence="1 2">Alberta</strain>
        <tissue evidence="1">Whole body</tissue>
    </source>
</reference>
<protein>
    <submittedName>
        <fullName evidence="1">Uncharacterized protein</fullName>
    </submittedName>
</protein>
<name>A0A232FLV6_9HYME</name>
<sequence length="162" mass="18464">MKSRYLCNPEYNFEKVNRASMACGPMVKWAIAQVSLCLMARISISKFGIVIAIKAKKVYGFVDGSEKKPAADKTAEVKEWEKRLNQAFMLLFGSVEKALHYNMMSCSTAVEMWTKIQTLYGDSSVDAKQDTWKKFYSFRINEQEPVAGQLEQFQCIDDSEAK</sequence>
<evidence type="ECO:0000313" key="1">
    <source>
        <dbReference type="EMBL" id="OXU31736.1"/>
    </source>
</evidence>
<dbReference type="Pfam" id="PF14223">
    <property type="entry name" value="Retrotran_gag_2"/>
    <property type="match status" value="1"/>
</dbReference>